<dbReference type="EMBL" id="SSHJ02000005">
    <property type="protein sequence ID" value="MFN0255481.1"/>
    <property type="molecule type" value="Genomic_DNA"/>
</dbReference>
<protein>
    <recommendedName>
        <fullName evidence="3">Short-chain dehydrogenase</fullName>
    </recommendedName>
</protein>
<proteinExistence type="predicted"/>
<evidence type="ECO:0000313" key="1">
    <source>
        <dbReference type="EMBL" id="MFN0255481.1"/>
    </source>
</evidence>
<comment type="caution">
    <text evidence="1">The sequence shown here is derived from an EMBL/GenBank/DDBJ whole genome shotgun (WGS) entry which is preliminary data.</text>
</comment>
<evidence type="ECO:0000313" key="2">
    <source>
        <dbReference type="Proteomes" id="UP001517247"/>
    </source>
</evidence>
<sequence length="435" mass="49701">MKYNLTFLYLFILLVCGCSSPSTDEKLLALDKEKLTENLAYDKITFYKFAKIAIRSSAVQDTTKPEYQKFGKHLKTVLNSLSNINIDSGKSISPMEALLLYKDYRTVKGFVKETDEDIFPTLVEGINRIYGDRNSSFPLLKDDEKTKAQNIEHAILSMVVLATRDLGQPFALYECSKTQPELLPDHETKTLLEFVRGFLFFSNNLFYLSEDGLTRNINWLDKNQNVPLPYTKAFFGWRNLTDSQTHTAFHGINYLFRGFDRLRMEREIDEKRGLDDFEKFLEDTKKLGLETELTLAIESYLYLKREDKEKAVTALSKLKQSPLLSNSEKEAIAKTIVYVNDREAGKALNGVYDKLFLSKIATKYMISVLAKIDWQSVLKANNVPHTDEIFATVHKVQQISNAVSSYTSETTVEKGKNELKKKGSELLDGAKSLLK</sequence>
<dbReference type="RefSeq" id="WP_138722581.1">
    <property type="nucleotide sequence ID" value="NZ_SSHJ02000005.1"/>
</dbReference>
<keyword evidence="2" id="KW-1185">Reference proteome</keyword>
<organism evidence="1 2">
    <name type="scientific">Pedobacter ureilyticus</name>
    <dbReference type="NCBI Taxonomy" id="1393051"/>
    <lineage>
        <taxon>Bacteria</taxon>
        <taxon>Pseudomonadati</taxon>
        <taxon>Bacteroidota</taxon>
        <taxon>Sphingobacteriia</taxon>
        <taxon>Sphingobacteriales</taxon>
        <taxon>Sphingobacteriaceae</taxon>
        <taxon>Pedobacter</taxon>
    </lineage>
</organism>
<name>A0ABW9J4M1_9SPHI</name>
<gene>
    <name evidence="1" type="ORF">E6A44_007860</name>
</gene>
<dbReference type="Proteomes" id="UP001517247">
    <property type="component" value="Unassembled WGS sequence"/>
</dbReference>
<evidence type="ECO:0008006" key="3">
    <source>
        <dbReference type="Google" id="ProtNLM"/>
    </source>
</evidence>
<dbReference type="PROSITE" id="PS51257">
    <property type="entry name" value="PROKAR_LIPOPROTEIN"/>
    <property type="match status" value="1"/>
</dbReference>
<accession>A0ABW9J4M1</accession>
<reference evidence="1 2" key="1">
    <citation type="submission" date="2024-12" db="EMBL/GenBank/DDBJ databases">
        <authorList>
            <person name="Hu S."/>
        </authorList>
    </citation>
    <scope>NUCLEOTIDE SEQUENCE [LARGE SCALE GENOMIC DNA]</scope>
    <source>
        <strain evidence="1 2">THG-T11</strain>
    </source>
</reference>